<comment type="similarity">
    <text evidence="1">Belongs to the Gfo/Idh/MocA family.</text>
</comment>
<dbReference type="EMBL" id="KK107488">
    <property type="protein sequence ID" value="EZA49946.1"/>
    <property type="molecule type" value="Genomic_DNA"/>
</dbReference>
<dbReference type="EC" id="1.1.1.179" evidence="4"/>
<dbReference type="OMA" id="YWCCTQL"/>
<dbReference type="Pfam" id="PF22725">
    <property type="entry name" value="GFO_IDH_MocA_C3"/>
    <property type="match status" value="1"/>
</dbReference>
<evidence type="ECO:0000313" key="15">
    <source>
        <dbReference type="Proteomes" id="UP000053097"/>
    </source>
</evidence>
<reference evidence="14" key="3">
    <citation type="submission" date="2018-07" db="EMBL/GenBank/DDBJ databases">
        <authorList>
            <person name="Mckenzie S.K."/>
            <person name="Kronauer D.J.C."/>
        </authorList>
    </citation>
    <scope>NUCLEOTIDE SEQUENCE</scope>
    <source>
        <strain evidence="14">Clonal line C1</strain>
    </source>
</reference>
<dbReference type="Gene3D" id="3.40.50.720">
    <property type="entry name" value="NAD(P)-binding Rossmann-like Domain"/>
    <property type="match status" value="1"/>
</dbReference>
<dbReference type="InterPro" id="IPR036291">
    <property type="entry name" value="NAD(P)-bd_dom_sf"/>
</dbReference>
<evidence type="ECO:0000256" key="2">
    <source>
        <dbReference type="ARBA" id="ARBA00023002"/>
    </source>
</evidence>
<dbReference type="AlphaFoldDB" id="A0A026W2Y1"/>
<evidence type="ECO:0000256" key="3">
    <source>
        <dbReference type="ARBA" id="ARBA00038853"/>
    </source>
</evidence>
<evidence type="ECO:0000256" key="4">
    <source>
        <dbReference type="ARBA" id="ARBA00038984"/>
    </source>
</evidence>
<dbReference type="SUPFAM" id="SSF51735">
    <property type="entry name" value="NAD(P)-binding Rossmann-fold domains"/>
    <property type="match status" value="1"/>
</dbReference>
<protein>
    <recommendedName>
        <fullName evidence="5">Trans-1,2-dihydrobenzene-1,2-diol dehydrogenase</fullName>
        <ecNumber evidence="4">1.1.1.179</ecNumber>
        <ecNumber evidence="3">1.3.1.20</ecNumber>
    </recommendedName>
    <alternativeName>
        <fullName evidence="8">D-xylose 1-dehydrogenase</fullName>
    </alternativeName>
    <alternativeName>
        <fullName evidence="7">D-xylose-NADP dehydrogenase</fullName>
    </alternativeName>
    <alternativeName>
        <fullName evidence="6">Dimeric dihydrodiol dehydrogenase</fullName>
    </alternativeName>
</protein>
<dbReference type="GO" id="GO:0000166">
    <property type="term" value="F:nucleotide binding"/>
    <property type="evidence" value="ECO:0007669"/>
    <property type="project" value="InterPro"/>
</dbReference>
<evidence type="ECO:0000256" key="5">
    <source>
        <dbReference type="ARBA" id="ARBA00040603"/>
    </source>
</evidence>
<evidence type="ECO:0000313" key="13">
    <source>
        <dbReference type="EMBL" id="EZA49946.1"/>
    </source>
</evidence>
<dbReference type="PANTHER" id="PTHR22604:SF105">
    <property type="entry name" value="TRANS-1,2-DIHYDROBENZENE-1,2-DIOL DEHYDROGENASE"/>
    <property type="match status" value="1"/>
</dbReference>
<gene>
    <name evidence="14" type="ORF">DMN91_011788</name>
    <name evidence="13" type="ORF">X777_11434</name>
</gene>
<dbReference type="InterPro" id="IPR050984">
    <property type="entry name" value="Gfo/Idh/MocA_domain"/>
</dbReference>
<dbReference type="GO" id="GO:0047115">
    <property type="term" value="F:trans-1,2-dihydrobenzene-1,2-diol dehydrogenase activity"/>
    <property type="evidence" value="ECO:0007669"/>
    <property type="project" value="UniProtKB-EC"/>
</dbReference>
<evidence type="ECO:0000256" key="1">
    <source>
        <dbReference type="ARBA" id="ARBA00010928"/>
    </source>
</evidence>
<comment type="catalytic activity">
    <reaction evidence="9">
        <text>(1R,2R)-1,2-dihydrobenzene-1,2-diol + NADP(+) = catechol + NADPH + H(+)</text>
        <dbReference type="Rhea" id="RHEA:16729"/>
        <dbReference type="ChEBI" id="CHEBI:10702"/>
        <dbReference type="ChEBI" id="CHEBI:15378"/>
        <dbReference type="ChEBI" id="CHEBI:18135"/>
        <dbReference type="ChEBI" id="CHEBI:57783"/>
        <dbReference type="ChEBI" id="CHEBI:58349"/>
        <dbReference type="EC" id="1.3.1.20"/>
    </reaction>
</comment>
<sequence length="332" mass="36693">MTILRWGIASAGKISHDFVTALRSLPAKEHDVVAVAARQLSRAQDFAKLHEIKKAYDDYAKLALDKDIDIVYIGAIHPQHFDIAMLMLKHNKHVLCEKPLTMNLKQTTELINYAKSKKLFLMEAAWSRCFPVYEAIKKEITSGNIGDVHQVIASFGFAMPDVERITMKELGGGTILDLGIYCLQFACLIYDNEMPESIKASGFLNKDGVDISMSATLTYKGNRTATIMTHALVPLPNTAYVCGTEGVIRVPDFWCPTTADLPSGTVKVPLPKLKHEINFVNSAGLAYEAAEARACILKGLTESPKVTHDTSLLLAKLEDELRKQLGVVYPQD</sequence>
<dbReference type="InterPro" id="IPR000683">
    <property type="entry name" value="Gfo/Idh/MocA-like_OxRdtase_N"/>
</dbReference>
<dbReference type="OrthoDB" id="2129491at2759"/>
<name>A0A026W2Y1_OOCBI</name>
<reference evidence="13 15" key="1">
    <citation type="journal article" date="2014" name="Curr. Biol.">
        <title>The genome of the clonal raider ant Cerapachys biroi.</title>
        <authorList>
            <person name="Oxley P.R."/>
            <person name="Ji L."/>
            <person name="Fetter-Pruneda I."/>
            <person name="McKenzie S.K."/>
            <person name="Li C."/>
            <person name="Hu H."/>
            <person name="Zhang G."/>
            <person name="Kronauer D.J."/>
        </authorList>
    </citation>
    <scope>NUCLEOTIDE SEQUENCE [LARGE SCALE GENOMIC DNA]</scope>
</reference>
<evidence type="ECO:0000313" key="14">
    <source>
        <dbReference type="EMBL" id="RLU16030.1"/>
    </source>
</evidence>
<dbReference type="STRING" id="2015173.A0A026W2Y1"/>
<evidence type="ECO:0000256" key="10">
    <source>
        <dbReference type="ARBA" id="ARBA00049233"/>
    </source>
</evidence>
<dbReference type="Gene3D" id="3.30.360.10">
    <property type="entry name" value="Dihydrodipicolinate Reductase, domain 2"/>
    <property type="match status" value="1"/>
</dbReference>
<keyword evidence="15" id="KW-1185">Reference proteome</keyword>
<comment type="catalytic activity">
    <reaction evidence="10">
        <text>D-xylose + NADP(+) = D-xylono-1,5-lactone + NADPH + H(+)</text>
        <dbReference type="Rhea" id="RHEA:22000"/>
        <dbReference type="ChEBI" id="CHEBI:15378"/>
        <dbReference type="ChEBI" id="CHEBI:15867"/>
        <dbReference type="ChEBI" id="CHEBI:53455"/>
        <dbReference type="ChEBI" id="CHEBI:57783"/>
        <dbReference type="ChEBI" id="CHEBI:58349"/>
        <dbReference type="EC" id="1.1.1.179"/>
    </reaction>
</comment>
<dbReference type="EC" id="1.3.1.20" evidence="3"/>
<evidence type="ECO:0000259" key="12">
    <source>
        <dbReference type="Pfam" id="PF22725"/>
    </source>
</evidence>
<evidence type="ECO:0000256" key="7">
    <source>
        <dbReference type="ARBA" id="ARBA00042988"/>
    </source>
</evidence>
<evidence type="ECO:0000259" key="11">
    <source>
        <dbReference type="Pfam" id="PF01408"/>
    </source>
</evidence>
<dbReference type="Proteomes" id="UP000279307">
    <property type="component" value="Chromosome 12"/>
</dbReference>
<dbReference type="Proteomes" id="UP000053097">
    <property type="component" value="Unassembled WGS sequence"/>
</dbReference>
<evidence type="ECO:0000256" key="9">
    <source>
        <dbReference type="ARBA" id="ARBA00047423"/>
    </source>
</evidence>
<evidence type="ECO:0000256" key="6">
    <source>
        <dbReference type="ARBA" id="ARBA00042926"/>
    </source>
</evidence>
<dbReference type="EMBL" id="QOIP01000012">
    <property type="protein sequence ID" value="RLU16030.1"/>
    <property type="molecule type" value="Genomic_DNA"/>
</dbReference>
<dbReference type="Pfam" id="PF01408">
    <property type="entry name" value="GFO_IDH_MocA"/>
    <property type="match status" value="1"/>
</dbReference>
<evidence type="ECO:0000256" key="8">
    <source>
        <dbReference type="ARBA" id="ARBA00043025"/>
    </source>
</evidence>
<keyword evidence="2" id="KW-0560">Oxidoreductase</keyword>
<dbReference type="InterPro" id="IPR055170">
    <property type="entry name" value="GFO_IDH_MocA-like_dom"/>
</dbReference>
<organism evidence="13 15">
    <name type="scientific">Ooceraea biroi</name>
    <name type="common">Clonal raider ant</name>
    <name type="synonym">Cerapachys biroi</name>
    <dbReference type="NCBI Taxonomy" id="2015173"/>
    <lineage>
        <taxon>Eukaryota</taxon>
        <taxon>Metazoa</taxon>
        <taxon>Ecdysozoa</taxon>
        <taxon>Arthropoda</taxon>
        <taxon>Hexapoda</taxon>
        <taxon>Insecta</taxon>
        <taxon>Pterygota</taxon>
        <taxon>Neoptera</taxon>
        <taxon>Endopterygota</taxon>
        <taxon>Hymenoptera</taxon>
        <taxon>Apocrita</taxon>
        <taxon>Aculeata</taxon>
        <taxon>Formicoidea</taxon>
        <taxon>Formicidae</taxon>
        <taxon>Dorylinae</taxon>
        <taxon>Ooceraea</taxon>
    </lineage>
</organism>
<feature type="domain" description="GFO/IDH/MocA-like oxidoreductase" evidence="12">
    <location>
        <begin position="133"/>
        <end position="249"/>
    </location>
</feature>
<proteinExistence type="inferred from homology"/>
<dbReference type="SUPFAM" id="SSF55347">
    <property type="entry name" value="Glyceraldehyde-3-phosphate dehydrogenase-like, C-terminal domain"/>
    <property type="match status" value="1"/>
</dbReference>
<accession>A0A026W2Y1</accession>
<dbReference type="GO" id="GO:0047837">
    <property type="term" value="F:D-xylose 1-dehydrogenase (NADP+) activity"/>
    <property type="evidence" value="ECO:0007669"/>
    <property type="project" value="UniProtKB-EC"/>
</dbReference>
<reference evidence="14" key="2">
    <citation type="journal article" date="2018" name="Genome Res.">
        <title>The genomic architecture and molecular evolution of ant odorant receptors.</title>
        <authorList>
            <person name="McKenzie S.K."/>
            <person name="Kronauer D.J.C."/>
        </authorList>
    </citation>
    <scope>NUCLEOTIDE SEQUENCE [LARGE SCALE GENOMIC DNA]</scope>
    <source>
        <strain evidence="14">Clonal line C1</strain>
    </source>
</reference>
<dbReference type="PANTHER" id="PTHR22604">
    <property type="entry name" value="OXIDOREDUCTASES"/>
    <property type="match status" value="1"/>
</dbReference>
<feature type="domain" description="Gfo/Idh/MocA-like oxidoreductase N-terminal" evidence="11">
    <location>
        <begin position="5"/>
        <end position="122"/>
    </location>
</feature>